<dbReference type="AlphaFoldDB" id="B1WWK3"/>
<evidence type="ECO:0000256" key="5">
    <source>
        <dbReference type="SAM" id="Phobius"/>
    </source>
</evidence>
<dbReference type="KEGG" id="cyt:cce_1377"/>
<gene>
    <name evidence="6" type="primary">dcoH1</name>
    <name evidence="6" type="ordered locus">cce_1377</name>
</gene>
<dbReference type="eggNOG" id="COG2154">
    <property type="taxonomic scope" value="Bacteria"/>
</dbReference>
<dbReference type="CDD" id="cd00914">
    <property type="entry name" value="PCD_DCoH_subfamily_b"/>
    <property type="match status" value="1"/>
</dbReference>
<name>B1WWK3_CROS5</name>
<dbReference type="EMBL" id="CP000806">
    <property type="protein sequence ID" value="ACB50727.1"/>
    <property type="molecule type" value="Genomic_DNA"/>
</dbReference>
<keyword evidence="5" id="KW-1133">Transmembrane helix</keyword>
<dbReference type="STRING" id="43989.cce_1377"/>
<dbReference type="PANTHER" id="PTHR12599:SF0">
    <property type="entry name" value="PTERIN-4-ALPHA-CARBINOLAMINE DEHYDRATASE"/>
    <property type="match status" value="1"/>
</dbReference>
<keyword evidence="5" id="KW-0812">Transmembrane</keyword>
<dbReference type="InterPro" id="IPR001533">
    <property type="entry name" value="Pterin_deHydtase"/>
</dbReference>
<comment type="similarity">
    <text evidence="2 4">Belongs to the pterin-4-alpha-carbinolamine dehydratase family.</text>
</comment>
<proteinExistence type="inferred from homology"/>
<dbReference type="Gene3D" id="3.30.1360.20">
    <property type="entry name" value="Transcriptional coactivator/pterin dehydratase"/>
    <property type="match status" value="1"/>
</dbReference>
<evidence type="ECO:0000313" key="7">
    <source>
        <dbReference type="Proteomes" id="UP000001203"/>
    </source>
</evidence>
<feature type="transmembrane region" description="Helical" evidence="5">
    <location>
        <begin position="26"/>
        <end position="45"/>
    </location>
</feature>
<dbReference type="Proteomes" id="UP000001203">
    <property type="component" value="Chromosome circular"/>
</dbReference>
<accession>B1WWK3</accession>
<keyword evidence="5" id="KW-0472">Membrane</keyword>
<keyword evidence="7" id="KW-1185">Reference proteome</keyword>
<evidence type="ECO:0000256" key="4">
    <source>
        <dbReference type="HAMAP-Rule" id="MF_00434"/>
    </source>
</evidence>
<protein>
    <recommendedName>
        <fullName evidence="4">Putative pterin-4-alpha-carbinolamine dehydratase</fullName>
        <shortName evidence="4">PHS</shortName>
        <ecNumber evidence="4">4.2.1.96</ecNumber>
    </recommendedName>
    <alternativeName>
        <fullName evidence="4">4-alpha-hydroxy-tetrahydropterin dehydratase</fullName>
    </alternativeName>
    <alternativeName>
        <fullName evidence="4">Pterin carbinolamine dehydratase</fullName>
        <shortName evidence="4">PCD</shortName>
    </alternativeName>
</protein>
<dbReference type="NCBIfam" id="NF002018">
    <property type="entry name" value="PRK00823.1-3"/>
    <property type="match status" value="1"/>
</dbReference>
<reference evidence="6 7" key="1">
    <citation type="journal article" date="2008" name="Proc. Natl. Acad. Sci. U.S.A.">
        <title>The genome of Cyanothece 51142, a unicellular diazotrophic cyanobacterium important in the marine nitrogen cycle.</title>
        <authorList>
            <person name="Welsh E.A."/>
            <person name="Liberton M."/>
            <person name="Stoeckel J."/>
            <person name="Loh T."/>
            <person name="Elvitigala T."/>
            <person name="Wang C."/>
            <person name="Wollam A."/>
            <person name="Fulton R.S."/>
            <person name="Clifton S.W."/>
            <person name="Jacobs J.M."/>
            <person name="Aurora R."/>
            <person name="Ghosh B.K."/>
            <person name="Sherman L.A."/>
            <person name="Smith R.D."/>
            <person name="Wilson R.K."/>
            <person name="Pakrasi H.B."/>
        </authorList>
    </citation>
    <scope>NUCLEOTIDE SEQUENCE [LARGE SCALE GENOMIC DNA]</scope>
    <source>
        <strain evidence="7">ATCC 51142 / BH68</strain>
    </source>
</reference>
<dbReference type="EC" id="4.2.1.96" evidence="4"/>
<sequence length="156" mass="17770">MEYYSNFCYPKKEYVIRNYRKNMKGFLLVLIVSVMILISEITPFHHSSSLMAAVNNEMVMSNVNVLSADEVKNALNQLDGWTEKEGKLHREFQFNSFVEAFGFMSSLALVAESMGHHPEWCNVYNRVTIDLTSHDAGGITNKDLELAQKANELANQ</sequence>
<evidence type="ECO:0000256" key="2">
    <source>
        <dbReference type="ARBA" id="ARBA00006472"/>
    </source>
</evidence>
<comment type="catalytic activity">
    <reaction evidence="1 4">
        <text>(4aS,6R)-4a-hydroxy-L-erythro-5,6,7,8-tetrahydrobiopterin = (6R)-L-erythro-6,7-dihydrobiopterin + H2O</text>
        <dbReference type="Rhea" id="RHEA:11920"/>
        <dbReference type="ChEBI" id="CHEBI:15377"/>
        <dbReference type="ChEBI" id="CHEBI:15642"/>
        <dbReference type="ChEBI" id="CHEBI:43120"/>
        <dbReference type="EC" id="4.2.1.96"/>
    </reaction>
</comment>
<dbReference type="GO" id="GO:0006729">
    <property type="term" value="P:tetrahydrobiopterin biosynthetic process"/>
    <property type="evidence" value="ECO:0007669"/>
    <property type="project" value="InterPro"/>
</dbReference>
<dbReference type="PANTHER" id="PTHR12599">
    <property type="entry name" value="PTERIN-4-ALPHA-CARBINOLAMINE DEHYDRATASE"/>
    <property type="match status" value="1"/>
</dbReference>
<dbReference type="NCBIfam" id="NF002017">
    <property type="entry name" value="PRK00823.1-2"/>
    <property type="match status" value="1"/>
</dbReference>
<evidence type="ECO:0000313" key="6">
    <source>
        <dbReference type="EMBL" id="ACB50727.1"/>
    </source>
</evidence>
<dbReference type="HAMAP" id="MF_00434">
    <property type="entry name" value="Pterin_4_alpha"/>
    <property type="match status" value="1"/>
</dbReference>
<dbReference type="InterPro" id="IPR036428">
    <property type="entry name" value="PCD_sf"/>
</dbReference>
<dbReference type="HOGENOM" id="CLU_081974_3_2_3"/>
<organism evidence="6 7">
    <name type="scientific">Crocosphaera subtropica (strain ATCC 51142 / BH68)</name>
    <name type="common">Cyanothece sp. (strain ATCC 51142)</name>
    <dbReference type="NCBI Taxonomy" id="43989"/>
    <lineage>
        <taxon>Bacteria</taxon>
        <taxon>Bacillati</taxon>
        <taxon>Cyanobacteriota</taxon>
        <taxon>Cyanophyceae</taxon>
        <taxon>Oscillatoriophycideae</taxon>
        <taxon>Chroococcales</taxon>
        <taxon>Aphanothecaceae</taxon>
        <taxon>Crocosphaera</taxon>
        <taxon>Crocosphaera subtropica</taxon>
    </lineage>
</organism>
<dbReference type="GO" id="GO:0008124">
    <property type="term" value="F:4-alpha-hydroxytetrahydrobiopterin dehydratase activity"/>
    <property type="evidence" value="ECO:0007669"/>
    <property type="project" value="UniProtKB-UniRule"/>
</dbReference>
<evidence type="ECO:0000256" key="1">
    <source>
        <dbReference type="ARBA" id="ARBA00001554"/>
    </source>
</evidence>
<keyword evidence="3 4" id="KW-0456">Lyase</keyword>
<dbReference type="Pfam" id="PF01329">
    <property type="entry name" value="Pterin_4a"/>
    <property type="match status" value="1"/>
</dbReference>
<evidence type="ECO:0000256" key="3">
    <source>
        <dbReference type="ARBA" id="ARBA00023239"/>
    </source>
</evidence>
<dbReference type="SUPFAM" id="SSF55248">
    <property type="entry name" value="PCD-like"/>
    <property type="match status" value="1"/>
</dbReference>